<keyword evidence="9 13" id="KW-0418">Kinase</keyword>
<evidence type="ECO:0000313" key="14">
    <source>
        <dbReference type="EMBL" id="CAI2719456.1"/>
    </source>
</evidence>
<keyword evidence="15" id="KW-1185">Reference proteome</keyword>
<dbReference type="HAMAP" id="MF_00409">
    <property type="entry name" value="LpxK"/>
    <property type="match status" value="1"/>
</dbReference>
<keyword evidence="7 13" id="KW-0808">Transferase</keyword>
<accession>A0ABN8W731</accession>
<evidence type="ECO:0000256" key="4">
    <source>
        <dbReference type="ARBA" id="ARBA00016436"/>
    </source>
</evidence>
<dbReference type="Proteomes" id="UP001157733">
    <property type="component" value="Chromosome"/>
</dbReference>
<evidence type="ECO:0000256" key="9">
    <source>
        <dbReference type="ARBA" id="ARBA00022777"/>
    </source>
</evidence>
<evidence type="ECO:0000256" key="11">
    <source>
        <dbReference type="ARBA" id="ARBA00023098"/>
    </source>
</evidence>
<proteinExistence type="inferred from homology"/>
<evidence type="ECO:0000256" key="5">
    <source>
        <dbReference type="ARBA" id="ARBA00022516"/>
    </source>
</evidence>
<sequence length="370" mass="40430">MSIESLYYQVISPDRKYYHVPMYLFLKSVSVFYGIMQKLRAGCYRKKILPARKLEKRVISVGNLTLGGTGKTPTVVCIAETLQAHGHRPAVLSRGYGGESPLAVNVVSDGHSVLLTPAEAGDEPVMMARRLDGVPVLTAKSRYASGRFAIDTLGADVLILDDGFQHLPLHRDLNILLCDHQSPFGNGCIFPAGELREPLQEIERADLICLTRFRPTVGDGAVTPNPRNVPVIATQLRPVDLVHPPTGETQPLSHLQGRKIGLFCGIGNPADFKASLEALGAEVVSKFAFPDHYAYRAEDLQEIEARAVKAGAELLVTTEKDAVKLFDHAFALPWYALRVSLEVVEGREHWLRLLLAESDDDGAGGPHDGV</sequence>
<reference evidence="14 15" key="1">
    <citation type="submission" date="2022-09" db="EMBL/GenBank/DDBJ databases">
        <authorList>
            <person name="Kop L."/>
        </authorList>
    </citation>
    <scope>NUCLEOTIDE SEQUENCE [LARGE SCALE GENOMIC DNA]</scope>
    <source>
        <strain evidence="14 15">347</strain>
    </source>
</reference>
<evidence type="ECO:0000256" key="7">
    <source>
        <dbReference type="ARBA" id="ARBA00022679"/>
    </source>
</evidence>
<dbReference type="InterPro" id="IPR003758">
    <property type="entry name" value="LpxK"/>
</dbReference>
<comment type="pathway">
    <text evidence="2 13">Glycolipid biosynthesis; lipid IV(A) biosynthesis; lipid IV(A) from (3R)-3-hydroxytetradecanoyl-[acyl-carrier-protein] and UDP-N-acetyl-alpha-D-glucosamine: step 6/6.</text>
</comment>
<evidence type="ECO:0000256" key="13">
    <source>
        <dbReference type="HAMAP-Rule" id="MF_00409"/>
    </source>
</evidence>
<evidence type="ECO:0000256" key="8">
    <source>
        <dbReference type="ARBA" id="ARBA00022741"/>
    </source>
</evidence>
<evidence type="ECO:0000256" key="3">
    <source>
        <dbReference type="ARBA" id="ARBA00012071"/>
    </source>
</evidence>
<evidence type="ECO:0000256" key="6">
    <source>
        <dbReference type="ARBA" id="ARBA00022556"/>
    </source>
</evidence>
<dbReference type="RefSeq" id="WP_282012289.1">
    <property type="nucleotide sequence ID" value="NZ_OX336137.1"/>
</dbReference>
<evidence type="ECO:0000256" key="1">
    <source>
        <dbReference type="ARBA" id="ARBA00002274"/>
    </source>
</evidence>
<keyword evidence="11 13" id="KW-0443">Lipid metabolism</keyword>
<gene>
    <name evidence="13 14" type="primary">lpxK</name>
    <name evidence="14" type="ORF">NSPWAT_2600</name>
</gene>
<comment type="similarity">
    <text evidence="13">Belongs to the LpxK family.</text>
</comment>
<feature type="binding site" evidence="13">
    <location>
        <begin position="65"/>
        <end position="72"/>
    </location>
    <ligand>
        <name>ATP</name>
        <dbReference type="ChEBI" id="CHEBI:30616"/>
    </ligand>
</feature>
<keyword evidence="8 13" id="KW-0547">Nucleotide-binding</keyword>
<comment type="function">
    <text evidence="1 13">Transfers the gamma-phosphate of ATP to the 4'-position of a tetraacyldisaccharide 1-phosphate intermediate (termed DS-1-P) to form tetraacyldisaccharide 1,4'-bis-phosphate (lipid IVA).</text>
</comment>
<organism evidence="14 15">
    <name type="scientific">Nitrospina watsonii</name>
    <dbReference type="NCBI Taxonomy" id="1323948"/>
    <lineage>
        <taxon>Bacteria</taxon>
        <taxon>Pseudomonadati</taxon>
        <taxon>Nitrospinota/Tectimicrobiota group</taxon>
        <taxon>Nitrospinota</taxon>
        <taxon>Nitrospinia</taxon>
        <taxon>Nitrospinales</taxon>
        <taxon>Nitrospinaceae</taxon>
        <taxon>Nitrospina</taxon>
    </lineage>
</organism>
<keyword evidence="10 13" id="KW-0067">ATP-binding</keyword>
<comment type="catalytic activity">
    <reaction evidence="13">
        <text>a lipid A disaccharide + ATP = a lipid IVA + ADP + H(+)</text>
        <dbReference type="Rhea" id="RHEA:67840"/>
        <dbReference type="ChEBI" id="CHEBI:15378"/>
        <dbReference type="ChEBI" id="CHEBI:30616"/>
        <dbReference type="ChEBI" id="CHEBI:176343"/>
        <dbReference type="ChEBI" id="CHEBI:176425"/>
        <dbReference type="ChEBI" id="CHEBI:456216"/>
        <dbReference type="EC" id="2.7.1.130"/>
    </reaction>
</comment>
<dbReference type="InterPro" id="IPR027417">
    <property type="entry name" value="P-loop_NTPase"/>
</dbReference>
<keyword evidence="6 13" id="KW-0441">Lipid A biosynthesis</keyword>
<dbReference type="NCBIfam" id="TIGR00682">
    <property type="entry name" value="lpxK"/>
    <property type="match status" value="1"/>
</dbReference>
<evidence type="ECO:0000256" key="10">
    <source>
        <dbReference type="ARBA" id="ARBA00022840"/>
    </source>
</evidence>
<dbReference type="GO" id="GO:0009029">
    <property type="term" value="F:lipid-A 4'-kinase activity"/>
    <property type="evidence" value="ECO:0007669"/>
    <property type="project" value="UniProtKB-EC"/>
</dbReference>
<name>A0ABN8W731_9BACT</name>
<dbReference type="Pfam" id="PF02606">
    <property type="entry name" value="LpxK"/>
    <property type="match status" value="1"/>
</dbReference>
<evidence type="ECO:0000256" key="2">
    <source>
        <dbReference type="ARBA" id="ARBA00004870"/>
    </source>
</evidence>
<evidence type="ECO:0000256" key="12">
    <source>
        <dbReference type="ARBA" id="ARBA00029757"/>
    </source>
</evidence>
<evidence type="ECO:0000313" key="15">
    <source>
        <dbReference type="Proteomes" id="UP001157733"/>
    </source>
</evidence>
<dbReference type="EC" id="2.7.1.130" evidence="3 13"/>
<keyword evidence="5 13" id="KW-0444">Lipid biosynthesis</keyword>
<dbReference type="PANTHER" id="PTHR42724">
    <property type="entry name" value="TETRAACYLDISACCHARIDE 4'-KINASE"/>
    <property type="match status" value="1"/>
</dbReference>
<dbReference type="PANTHER" id="PTHR42724:SF1">
    <property type="entry name" value="TETRAACYLDISACCHARIDE 4'-KINASE, MITOCHONDRIAL-RELATED"/>
    <property type="match status" value="1"/>
</dbReference>
<dbReference type="EMBL" id="OX336137">
    <property type="protein sequence ID" value="CAI2719456.1"/>
    <property type="molecule type" value="Genomic_DNA"/>
</dbReference>
<dbReference type="SUPFAM" id="SSF52540">
    <property type="entry name" value="P-loop containing nucleoside triphosphate hydrolases"/>
    <property type="match status" value="1"/>
</dbReference>
<protein>
    <recommendedName>
        <fullName evidence="4 13">Tetraacyldisaccharide 4'-kinase</fullName>
        <ecNumber evidence="3 13">2.7.1.130</ecNumber>
    </recommendedName>
    <alternativeName>
        <fullName evidence="12 13">Lipid A 4'-kinase</fullName>
    </alternativeName>
</protein>